<organism evidence="1 2">
    <name type="scientific">Clostridium estertheticum</name>
    <dbReference type="NCBI Taxonomy" id="238834"/>
    <lineage>
        <taxon>Bacteria</taxon>
        <taxon>Bacillati</taxon>
        <taxon>Bacillota</taxon>
        <taxon>Clostridia</taxon>
        <taxon>Eubacteriales</taxon>
        <taxon>Clostridiaceae</taxon>
        <taxon>Clostridium</taxon>
    </lineage>
</organism>
<dbReference type="EMBL" id="CP086239">
    <property type="protein sequence ID" value="WAG58928.1"/>
    <property type="molecule type" value="Genomic_DNA"/>
</dbReference>
<evidence type="ECO:0000313" key="1">
    <source>
        <dbReference type="EMBL" id="WAG58928.1"/>
    </source>
</evidence>
<dbReference type="Proteomes" id="UP001164733">
    <property type="component" value="Chromosome"/>
</dbReference>
<evidence type="ECO:0000313" key="2">
    <source>
        <dbReference type="Proteomes" id="UP001164733"/>
    </source>
</evidence>
<gene>
    <name evidence="1" type="ORF">LL038_14900</name>
</gene>
<reference evidence="1" key="1">
    <citation type="submission" date="2021-11" db="EMBL/GenBank/DDBJ databases">
        <title>Clostridia strains as spoilage organisms.</title>
        <authorList>
            <person name="Wambui J."/>
            <person name="Stevens M.J.A."/>
            <person name="Stephan R."/>
        </authorList>
    </citation>
    <scope>NUCLEOTIDE SEQUENCE</scope>
    <source>
        <strain evidence="1">CF009</strain>
    </source>
</reference>
<protein>
    <submittedName>
        <fullName evidence="1">Uncharacterized protein</fullName>
    </submittedName>
</protein>
<name>A0AA47I4S9_9CLOT</name>
<dbReference type="RefSeq" id="WP_253200285.1">
    <property type="nucleotide sequence ID" value="NZ_CP086239.1"/>
</dbReference>
<accession>A0AA47I4S9</accession>
<proteinExistence type="predicted"/>
<sequence>MGNYNCNLTCTIKGATVQGNFVTSNPHVWFNYEILPKGCGWLIPFSEKEANLVIAYPDYPENIRLDLNDIWEKFNDLACKSLDQNLKITDNFEVTRYMMGVCNKARIFIKASPG</sequence>
<dbReference type="AlphaFoldDB" id="A0AA47I4S9"/>